<accession>A0A517PA41</accession>
<dbReference type="EMBL" id="CP036265">
    <property type="protein sequence ID" value="QDT16232.1"/>
    <property type="molecule type" value="Genomic_DNA"/>
</dbReference>
<organism evidence="1 2">
    <name type="scientific">Alienimonas californiensis</name>
    <dbReference type="NCBI Taxonomy" id="2527989"/>
    <lineage>
        <taxon>Bacteria</taxon>
        <taxon>Pseudomonadati</taxon>
        <taxon>Planctomycetota</taxon>
        <taxon>Planctomycetia</taxon>
        <taxon>Planctomycetales</taxon>
        <taxon>Planctomycetaceae</taxon>
        <taxon>Alienimonas</taxon>
    </lineage>
</organism>
<protein>
    <recommendedName>
        <fullName evidence="3">DUF1501 domain-containing protein</fullName>
    </recommendedName>
</protein>
<evidence type="ECO:0008006" key="3">
    <source>
        <dbReference type="Google" id="ProtNLM"/>
    </source>
</evidence>
<dbReference type="Pfam" id="PF07394">
    <property type="entry name" value="DUF1501"/>
    <property type="match status" value="1"/>
</dbReference>
<dbReference type="Proteomes" id="UP000318741">
    <property type="component" value="Chromosome"/>
</dbReference>
<dbReference type="InterPro" id="IPR006311">
    <property type="entry name" value="TAT_signal"/>
</dbReference>
<dbReference type="KEGG" id="acaf:CA12_23320"/>
<dbReference type="InterPro" id="IPR010869">
    <property type="entry name" value="DUF1501"/>
</dbReference>
<proteinExistence type="predicted"/>
<dbReference type="SUPFAM" id="SSF53649">
    <property type="entry name" value="Alkaline phosphatase-like"/>
    <property type="match status" value="1"/>
</dbReference>
<reference evidence="1 2" key="1">
    <citation type="submission" date="2019-02" db="EMBL/GenBank/DDBJ databases">
        <title>Deep-cultivation of Planctomycetes and their phenomic and genomic characterization uncovers novel biology.</title>
        <authorList>
            <person name="Wiegand S."/>
            <person name="Jogler M."/>
            <person name="Boedeker C."/>
            <person name="Pinto D."/>
            <person name="Vollmers J."/>
            <person name="Rivas-Marin E."/>
            <person name="Kohn T."/>
            <person name="Peeters S.H."/>
            <person name="Heuer A."/>
            <person name="Rast P."/>
            <person name="Oberbeckmann S."/>
            <person name="Bunk B."/>
            <person name="Jeske O."/>
            <person name="Meyerdierks A."/>
            <person name="Storesund J.E."/>
            <person name="Kallscheuer N."/>
            <person name="Luecker S."/>
            <person name="Lage O.M."/>
            <person name="Pohl T."/>
            <person name="Merkel B.J."/>
            <person name="Hornburger P."/>
            <person name="Mueller R.-W."/>
            <person name="Bruemmer F."/>
            <person name="Labrenz M."/>
            <person name="Spormann A.M."/>
            <person name="Op den Camp H."/>
            <person name="Overmann J."/>
            <person name="Amann R."/>
            <person name="Jetten M.S.M."/>
            <person name="Mascher T."/>
            <person name="Medema M.H."/>
            <person name="Devos D.P."/>
            <person name="Kaster A.-K."/>
            <person name="Ovreas L."/>
            <person name="Rohde M."/>
            <person name="Galperin M.Y."/>
            <person name="Jogler C."/>
        </authorList>
    </citation>
    <scope>NUCLEOTIDE SEQUENCE [LARGE SCALE GENOMIC DNA]</scope>
    <source>
        <strain evidence="1 2">CA12</strain>
    </source>
</reference>
<dbReference type="PANTHER" id="PTHR43737">
    <property type="entry name" value="BLL7424 PROTEIN"/>
    <property type="match status" value="1"/>
</dbReference>
<evidence type="ECO:0000313" key="2">
    <source>
        <dbReference type="Proteomes" id="UP000318741"/>
    </source>
</evidence>
<evidence type="ECO:0000313" key="1">
    <source>
        <dbReference type="EMBL" id="QDT16232.1"/>
    </source>
</evidence>
<dbReference type="PANTHER" id="PTHR43737:SF1">
    <property type="entry name" value="DUF1501 DOMAIN-CONTAINING PROTEIN"/>
    <property type="match status" value="1"/>
</dbReference>
<dbReference type="RefSeq" id="WP_207621957.1">
    <property type="nucleotide sequence ID" value="NZ_CP036265.1"/>
</dbReference>
<keyword evidence="2" id="KW-1185">Reference proteome</keyword>
<dbReference type="AlphaFoldDB" id="A0A517PA41"/>
<name>A0A517PA41_9PLAN</name>
<sequence>MFATDQTSRRHFMRHMAAGAATIPAMQFLSHLQANAQEVRRNGKAVILVWLGGGAPTIDMWDLKPGTNTGGEFKPIDTKGDLQISEHLPKTAMVMDELSVVRSMSSIEADHDRGRYFMKTGYRPEVTATHPDFGSVVSYHLGEERRELEIPAFISIGGGGGQSGYLGMKHAPFEVSSNGQIRNASLDRWTNPQRLQNRLAMLNVLEENFIKSGRGDAPQAHAEVYDKAVSLMTSSQMDAFKVEQEDQATRDAYGTSQLGRSLLMARRLVERNVPFVEVSYGGWDLHNDNFSALSTDKLPTLDSGLSAVTADLKQRGLLQDTVIVCMGEFGRTPRINQNVGRDHWARSWSVLIGGGGLNGGIAVGKTSEDGMRVEGPSYLPGDLWATVAQAIGIPLNTVHTSKTGRPMKLANGGRPIAELIG</sequence>
<gene>
    <name evidence="1" type="ORF">CA12_23320</name>
</gene>
<dbReference type="PROSITE" id="PS51318">
    <property type="entry name" value="TAT"/>
    <property type="match status" value="1"/>
</dbReference>
<dbReference type="InterPro" id="IPR017850">
    <property type="entry name" value="Alkaline_phosphatase_core_sf"/>
</dbReference>